<dbReference type="InterPro" id="IPR004827">
    <property type="entry name" value="bZIP"/>
</dbReference>
<proteinExistence type="predicted"/>
<feature type="compositionally biased region" description="Low complexity" evidence="3">
    <location>
        <begin position="174"/>
        <end position="184"/>
    </location>
</feature>
<feature type="compositionally biased region" description="Basic and acidic residues" evidence="3">
    <location>
        <begin position="56"/>
        <end position="71"/>
    </location>
</feature>
<keyword evidence="6" id="KW-1185">Reference proteome</keyword>
<dbReference type="GO" id="GO:0001228">
    <property type="term" value="F:DNA-binding transcription activator activity, RNA polymerase II-specific"/>
    <property type="evidence" value="ECO:0007669"/>
    <property type="project" value="TreeGrafter"/>
</dbReference>
<comment type="subcellular location">
    <subcellularLocation>
        <location evidence="1">Nucleus</location>
    </subcellularLocation>
</comment>
<evidence type="ECO:0000256" key="3">
    <source>
        <dbReference type="SAM" id="MobiDB-lite"/>
    </source>
</evidence>
<dbReference type="PANTHER" id="PTHR40621">
    <property type="entry name" value="TRANSCRIPTION FACTOR KAPC-RELATED"/>
    <property type="match status" value="1"/>
</dbReference>
<dbReference type="Proteomes" id="UP000193560">
    <property type="component" value="Unassembled WGS sequence"/>
</dbReference>
<sequence>MDLSDQYHDSFSDDSQDDSYSDYSAKAKTTKKRASTTNKKTNKIKATSTPKRPGRKPIEKSMDEELGGDPKLKRKAQNRAAQRAFRERKEKHVSELEDRIRELEQEKSSKETNLELENAKLKQELEKLRQENYSLKDSKFTFEYPRHDTTDLPSTASTNDKNTTISNAQPLDSPPLSSTTPTPSIIEDYNSGSNSDHIQDSFSSNNPIDTVNNNNSSRIRDISSSSSSSGSENNSPTSNNTKYENNMTSFTGTTSSNNNNTDYDRLFNISNQNSVASFGLLNDLGPNHIDTFSPSNNPENSALFHGKTDFSFSNYRNPVASADDWLFQDNSQLPGLLDVDANLYGLNQQTTNSNNNNNSFPLADVGFDDQMPSFYNTNNYHNSINTNFNPTSINDINSIYNNSNMYTNSMNNTNITNTTTYDNAFPSQQQQRTSFYNDPELTPSKAMVLETIRLAKEQGKTRLEVKAAVKNTCPDYDVDILCDELRRKVNCYDSAQPFSDHDLDIVASCVKQH</sequence>
<evidence type="ECO:0000256" key="2">
    <source>
        <dbReference type="ARBA" id="ARBA00023242"/>
    </source>
</evidence>
<keyword evidence="2" id="KW-0539">Nucleus</keyword>
<dbReference type="GO" id="GO:0000976">
    <property type="term" value="F:transcription cis-regulatory region binding"/>
    <property type="evidence" value="ECO:0007669"/>
    <property type="project" value="InterPro"/>
</dbReference>
<dbReference type="PROSITE" id="PS00036">
    <property type="entry name" value="BZIP_BASIC"/>
    <property type="match status" value="1"/>
</dbReference>
<protein>
    <recommendedName>
        <fullName evidence="4">BZIP domain-containing protein</fullName>
    </recommendedName>
</protein>
<evidence type="ECO:0000313" key="6">
    <source>
        <dbReference type="Proteomes" id="UP000193560"/>
    </source>
</evidence>
<dbReference type="InterPro" id="IPR050936">
    <property type="entry name" value="AP-1-like"/>
</dbReference>
<feature type="compositionally biased region" description="Basic and acidic residues" evidence="3">
    <location>
        <begin position="84"/>
        <end position="96"/>
    </location>
</feature>
<comment type="caution">
    <text evidence="5">The sequence shown here is derived from an EMBL/GenBank/DDBJ whole genome shotgun (WGS) entry which is preliminary data.</text>
</comment>
<evidence type="ECO:0000313" key="5">
    <source>
        <dbReference type="EMBL" id="ORZ21318.1"/>
    </source>
</evidence>
<accession>A0A1X2IRZ1</accession>
<feature type="compositionally biased region" description="Polar residues" evidence="3">
    <location>
        <begin position="151"/>
        <end position="170"/>
    </location>
</feature>
<name>A0A1X2IRZ1_9FUNG</name>
<evidence type="ECO:0000256" key="1">
    <source>
        <dbReference type="ARBA" id="ARBA00004123"/>
    </source>
</evidence>
<dbReference type="PROSITE" id="PS50217">
    <property type="entry name" value="BZIP"/>
    <property type="match status" value="1"/>
</dbReference>
<feature type="compositionally biased region" description="Basic and acidic residues" evidence="3">
    <location>
        <begin position="1"/>
        <end position="11"/>
    </location>
</feature>
<dbReference type="OrthoDB" id="2289782at2759"/>
<dbReference type="EMBL" id="MCGE01000005">
    <property type="protein sequence ID" value="ORZ21318.1"/>
    <property type="molecule type" value="Genomic_DNA"/>
</dbReference>
<feature type="domain" description="BZIP" evidence="4">
    <location>
        <begin position="68"/>
        <end position="135"/>
    </location>
</feature>
<organism evidence="5 6">
    <name type="scientific">Absidia repens</name>
    <dbReference type="NCBI Taxonomy" id="90262"/>
    <lineage>
        <taxon>Eukaryota</taxon>
        <taxon>Fungi</taxon>
        <taxon>Fungi incertae sedis</taxon>
        <taxon>Mucoromycota</taxon>
        <taxon>Mucoromycotina</taxon>
        <taxon>Mucoromycetes</taxon>
        <taxon>Mucorales</taxon>
        <taxon>Cunninghamellaceae</taxon>
        <taxon>Absidia</taxon>
    </lineage>
</organism>
<dbReference type="AlphaFoldDB" id="A0A1X2IRZ1"/>
<reference evidence="5 6" key="1">
    <citation type="submission" date="2016-07" db="EMBL/GenBank/DDBJ databases">
        <title>Pervasive Adenine N6-methylation of Active Genes in Fungi.</title>
        <authorList>
            <consortium name="DOE Joint Genome Institute"/>
            <person name="Mondo S.J."/>
            <person name="Dannebaum R.O."/>
            <person name="Kuo R.C."/>
            <person name="Labutti K."/>
            <person name="Haridas S."/>
            <person name="Kuo A."/>
            <person name="Salamov A."/>
            <person name="Ahrendt S.R."/>
            <person name="Lipzen A."/>
            <person name="Sullivan W."/>
            <person name="Andreopoulos W.B."/>
            <person name="Clum A."/>
            <person name="Lindquist E."/>
            <person name="Daum C."/>
            <person name="Ramamoorthy G.K."/>
            <person name="Gryganskyi A."/>
            <person name="Culley D."/>
            <person name="Magnuson J.K."/>
            <person name="James T.Y."/>
            <person name="O'Malley M.A."/>
            <person name="Stajich J.E."/>
            <person name="Spatafora J.W."/>
            <person name="Visel A."/>
            <person name="Grigoriev I.V."/>
        </authorList>
    </citation>
    <scope>NUCLEOTIDE SEQUENCE [LARGE SCALE GENOMIC DNA]</scope>
    <source>
        <strain evidence="5 6">NRRL 1336</strain>
    </source>
</reference>
<feature type="compositionally biased region" description="Polar residues" evidence="3">
    <location>
        <begin position="190"/>
        <end position="211"/>
    </location>
</feature>
<dbReference type="CDD" id="cd14688">
    <property type="entry name" value="bZIP_YAP"/>
    <property type="match status" value="1"/>
</dbReference>
<dbReference type="STRING" id="90262.A0A1X2IRZ1"/>
<dbReference type="PANTHER" id="PTHR40621:SF6">
    <property type="entry name" value="AP-1-LIKE TRANSCRIPTION FACTOR YAP1-RELATED"/>
    <property type="match status" value="1"/>
</dbReference>
<feature type="compositionally biased region" description="Low complexity" evidence="3">
    <location>
        <begin position="212"/>
        <end position="259"/>
    </location>
</feature>
<evidence type="ECO:0000259" key="4">
    <source>
        <dbReference type="PROSITE" id="PS50217"/>
    </source>
</evidence>
<dbReference type="GO" id="GO:0090575">
    <property type="term" value="C:RNA polymerase II transcription regulator complex"/>
    <property type="evidence" value="ECO:0007669"/>
    <property type="project" value="TreeGrafter"/>
</dbReference>
<gene>
    <name evidence="5" type="ORF">BCR42DRAFT_407292</name>
</gene>
<dbReference type="SUPFAM" id="SSF57959">
    <property type="entry name" value="Leucine zipper domain"/>
    <property type="match status" value="1"/>
</dbReference>
<feature type="compositionally biased region" description="Low complexity" evidence="3">
    <location>
        <begin position="35"/>
        <end position="49"/>
    </location>
</feature>
<dbReference type="InterPro" id="IPR046347">
    <property type="entry name" value="bZIP_sf"/>
</dbReference>
<feature type="region of interest" description="Disordered" evidence="3">
    <location>
        <begin position="1"/>
        <end position="96"/>
    </location>
</feature>
<feature type="region of interest" description="Disordered" evidence="3">
    <location>
        <begin position="144"/>
        <end position="259"/>
    </location>
</feature>
<dbReference type="Gene3D" id="1.20.5.170">
    <property type="match status" value="1"/>
</dbReference>
<dbReference type="SMART" id="SM00338">
    <property type="entry name" value="BRLZ"/>
    <property type="match status" value="1"/>
</dbReference>